<dbReference type="STRING" id="1796497.GCE9029_00644"/>
<dbReference type="Proteomes" id="UP000071641">
    <property type="component" value="Unassembled WGS sequence"/>
</dbReference>
<gene>
    <name evidence="6" type="ORF">GCE9029_00644</name>
</gene>
<keyword evidence="3" id="KW-0862">Zinc</keyword>
<proteinExistence type="inferred from homology"/>
<dbReference type="OrthoDB" id="4188830at2"/>
<dbReference type="Pfam" id="PF04828">
    <property type="entry name" value="GFA"/>
    <property type="match status" value="1"/>
</dbReference>
<keyword evidence="2" id="KW-0479">Metal-binding</keyword>
<reference evidence="7" key="1">
    <citation type="submission" date="2016-02" db="EMBL/GenBank/DDBJ databases">
        <authorList>
            <person name="Rodrigo-Torres Lidia"/>
            <person name="Arahal R.David."/>
        </authorList>
    </citation>
    <scope>NUCLEOTIDE SEQUENCE [LARGE SCALE GENOMIC DNA]</scope>
    <source>
        <strain evidence="7">CECT 9029</strain>
    </source>
</reference>
<keyword evidence="4" id="KW-0456">Lyase</keyword>
<dbReference type="RefSeq" id="WP_062660994.1">
    <property type="nucleotide sequence ID" value="NZ_FIZX01000001.1"/>
</dbReference>
<evidence type="ECO:0000259" key="5">
    <source>
        <dbReference type="PROSITE" id="PS51891"/>
    </source>
</evidence>
<evidence type="ECO:0000313" key="7">
    <source>
        <dbReference type="Proteomes" id="UP000071641"/>
    </source>
</evidence>
<accession>A0A128EU67</accession>
<dbReference type="AlphaFoldDB" id="A0A128EU67"/>
<dbReference type="Gene3D" id="3.90.1590.10">
    <property type="entry name" value="glutathione-dependent formaldehyde- activating enzyme (gfa)"/>
    <property type="match status" value="1"/>
</dbReference>
<dbReference type="PROSITE" id="PS51891">
    <property type="entry name" value="CENP_V_GFA"/>
    <property type="match status" value="1"/>
</dbReference>
<feature type="domain" description="CENP-V/GFA" evidence="5">
    <location>
        <begin position="3"/>
        <end position="121"/>
    </location>
</feature>
<dbReference type="GO" id="GO:0046872">
    <property type="term" value="F:metal ion binding"/>
    <property type="evidence" value="ECO:0007669"/>
    <property type="project" value="UniProtKB-KW"/>
</dbReference>
<evidence type="ECO:0000256" key="3">
    <source>
        <dbReference type="ARBA" id="ARBA00022833"/>
    </source>
</evidence>
<dbReference type="InterPro" id="IPR011057">
    <property type="entry name" value="Mss4-like_sf"/>
</dbReference>
<name>A0A128EU67_9GAMM</name>
<dbReference type="GO" id="GO:0016846">
    <property type="term" value="F:carbon-sulfur lyase activity"/>
    <property type="evidence" value="ECO:0007669"/>
    <property type="project" value="InterPro"/>
</dbReference>
<evidence type="ECO:0000256" key="2">
    <source>
        <dbReference type="ARBA" id="ARBA00022723"/>
    </source>
</evidence>
<evidence type="ECO:0000256" key="1">
    <source>
        <dbReference type="ARBA" id="ARBA00005495"/>
    </source>
</evidence>
<dbReference type="PANTHER" id="PTHR33337">
    <property type="entry name" value="GFA DOMAIN-CONTAINING PROTEIN"/>
    <property type="match status" value="1"/>
</dbReference>
<organism evidence="6 7">
    <name type="scientific">Grimontia celer</name>
    <dbReference type="NCBI Taxonomy" id="1796497"/>
    <lineage>
        <taxon>Bacteria</taxon>
        <taxon>Pseudomonadati</taxon>
        <taxon>Pseudomonadota</taxon>
        <taxon>Gammaproteobacteria</taxon>
        <taxon>Vibrionales</taxon>
        <taxon>Vibrionaceae</taxon>
        <taxon>Grimontia</taxon>
    </lineage>
</organism>
<protein>
    <submittedName>
        <fullName evidence="6">Glutathione-dependent formaldehyde-activating enzyme</fullName>
    </submittedName>
</protein>
<dbReference type="PANTHER" id="PTHR33337:SF40">
    <property type="entry name" value="CENP-V_GFA DOMAIN-CONTAINING PROTEIN-RELATED"/>
    <property type="match status" value="1"/>
</dbReference>
<dbReference type="EMBL" id="FIZX01000001">
    <property type="protein sequence ID" value="CZF78132.1"/>
    <property type="molecule type" value="Genomic_DNA"/>
</dbReference>
<sequence>MKRTGGCQCGKVRYEVTGEPMQQVFCYCSDCQTRTGGDKWFGIWYHHDNFKFTGEVETKTFTRKGSSGHDVHQHYCPECGVTVCADITIGQFYTIAGPSFDDAESLEPKMAIFTASAPKWAVLPTTIPVFDTFPSNM</sequence>
<dbReference type="InterPro" id="IPR006913">
    <property type="entry name" value="CENP-V/GFA"/>
</dbReference>
<dbReference type="SUPFAM" id="SSF51316">
    <property type="entry name" value="Mss4-like"/>
    <property type="match status" value="1"/>
</dbReference>
<keyword evidence="7" id="KW-1185">Reference proteome</keyword>
<evidence type="ECO:0000313" key="6">
    <source>
        <dbReference type="EMBL" id="CZF78132.1"/>
    </source>
</evidence>
<comment type="similarity">
    <text evidence="1">Belongs to the Gfa family.</text>
</comment>
<evidence type="ECO:0000256" key="4">
    <source>
        <dbReference type="ARBA" id="ARBA00023239"/>
    </source>
</evidence>